<dbReference type="OrthoDB" id="9782042at2"/>
<organism evidence="3 4">
    <name type="scientific">Thermacetogenium phaeum (strain ATCC BAA-254 / DSM 26808 / PB)</name>
    <dbReference type="NCBI Taxonomy" id="1089553"/>
    <lineage>
        <taxon>Bacteria</taxon>
        <taxon>Bacillati</taxon>
        <taxon>Bacillota</taxon>
        <taxon>Clostridia</taxon>
        <taxon>Thermoanaerobacterales</taxon>
        <taxon>Thermoanaerobacteraceae</taxon>
        <taxon>Thermacetogenium</taxon>
    </lineage>
</organism>
<dbReference type="RefSeq" id="WP_015049335.1">
    <property type="nucleotide sequence ID" value="NC_018870.1"/>
</dbReference>
<keyword evidence="2" id="KW-0501">Molybdenum cofactor biosynthesis</keyword>
<keyword evidence="1" id="KW-0963">Cytoplasm</keyword>
<keyword evidence="4" id="KW-1185">Reference proteome</keyword>
<dbReference type="AlphaFoldDB" id="K4LEL6"/>
<dbReference type="STRING" id="1089553.Tph_c01670"/>
<dbReference type="InterPro" id="IPR003786">
    <property type="entry name" value="FdhD"/>
</dbReference>
<gene>
    <name evidence="3" type="primary">fdhD1</name>
    <name evidence="3" type="ordered locus">Tph_c01670</name>
</gene>
<dbReference type="InterPro" id="IPR016193">
    <property type="entry name" value="Cytidine_deaminase-like"/>
</dbReference>
<dbReference type="GO" id="GO:0006777">
    <property type="term" value="P:Mo-molybdopterin cofactor biosynthetic process"/>
    <property type="evidence" value="ECO:0007669"/>
    <property type="project" value="UniProtKB-KW"/>
</dbReference>
<dbReference type="GO" id="GO:0016783">
    <property type="term" value="F:sulfurtransferase activity"/>
    <property type="evidence" value="ECO:0007669"/>
    <property type="project" value="InterPro"/>
</dbReference>
<accession>K4LEL6</accession>
<dbReference type="Proteomes" id="UP000000467">
    <property type="component" value="Chromosome"/>
</dbReference>
<dbReference type="Gene3D" id="3.40.140.10">
    <property type="entry name" value="Cytidine Deaminase, domain 2"/>
    <property type="match status" value="1"/>
</dbReference>
<sequence>MSFDLTQRVSILHVKSGVRALVEDTLVSEHYLTLFINGRKRVTFSCLPEYLEEMILGYLLSEGVVEKTSDVEKLNFSEDGHKVDVSIKNGVQLPIESNFDCGRQLANFDAVVQEAGLKSLEGAPSFSVSKILSYYERFIEQSHLYKKTRAVHNSALCNEGGILFAAKDISRHNAIDKVIGMAHKKGIALSGTCILTSGRVPLDIAQFPELRQSRD</sequence>
<evidence type="ECO:0000313" key="4">
    <source>
        <dbReference type="Proteomes" id="UP000000467"/>
    </source>
</evidence>
<reference evidence="3 4" key="1">
    <citation type="journal article" date="2012" name="BMC Genomics">
        <title>Genome-guided analysis of physiological and morphological traits of the fermentative acetate oxidizer Thermacetogenium phaeum.</title>
        <authorList>
            <person name="Oehler D."/>
            <person name="Poehlein A."/>
            <person name="Leimbach A."/>
            <person name="Muller N."/>
            <person name="Daniel R."/>
            <person name="Gottschalk G."/>
            <person name="Schink B."/>
        </authorList>
    </citation>
    <scope>NUCLEOTIDE SEQUENCE [LARGE SCALE GENOMIC DNA]</scope>
    <source>
        <strain evidence="4">ATCC BAA-254 / DSM 26808 / PB</strain>
    </source>
</reference>
<dbReference type="EMBL" id="CP003732">
    <property type="protein sequence ID" value="AFV10415.1"/>
    <property type="molecule type" value="Genomic_DNA"/>
</dbReference>
<dbReference type="KEGG" id="tpz:Tph_c01670"/>
<proteinExistence type="predicted"/>
<protein>
    <submittedName>
        <fullName evidence="3">Formate dehydrogenase accessory protein FdhD</fullName>
    </submittedName>
</protein>
<dbReference type="PANTHER" id="PTHR30592:SF1">
    <property type="entry name" value="SULFUR CARRIER PROTEIN FDHD"/>
    <property type="match status" value="1"/>
</dbReference>
<evidence type="ECO:0000256" key="1">
    <source>
        <dbReference type="ARBA" id="ARBA00022490"/>
    </source>
</evidence>
<dbReference type="HOGENOM" id="CLU_056887_4_1_9"/>
<dbReference type="PANTHER" id="PTHR30592">
    <property type="entry name" value="FORMATE DEHYDROGENASE"/>
    <property type="match status" value="1"/>
</dbReference>
<dbReference type="Gene3D" id="3.10.20.10">
    <property type="match status" value="1"/>
</dbReference>
<dbReference type="SUPFAM" id="SSF53927">
    <property type="entry name" value="Cytidine deaminase-like"/>
    <property type="match status" value="1"/>
</dbReference>
<evidence type="ECO:0000256" key="2">
    <source>
        <dbReference type="ARBA" id="ARBA00023150"/>
    </source>
</evidence>
<dbReference type="Pfam" id="PF02634">
    <property type="entry name" value="FdhD-NarQ"/>
    <property type="match status" value="1"/>
</dbReference>
<name>K4LEL6_THEPS</name>
<evidence type="ECO:0000313" key="3">
    <source>
        <dbReference type="EMBL" id="AFV10415.1"/>
    </source>
</evidence>
<dbReference type="eggNOG" id="COG1526">
    <property type="taxonomic scope" value="Bacteria"/>
</dbReference>